<reference evidence="3 4" key="1">
    <citation type="submission" date="2018-08" db="EMBL/GenBank/DDBJ databases">
        <title>Genomic investigation of the strawberry pathogen Phytophthora fragariae indicates pathogenicity is determined by transcriptional variation in three key races.</title>
        <authorList>
            <person name="Adams T.M."/>
            <person name="Armitage A.D."/>
            <person name="Sobczyk M.K."/>
            <person name="Bates H.J."/>
            <person name="Dunwell J.M."/>
            <person name="Nellist C.F."/>
            <person name="Harrison R.J."/>
        </authorList>
    </citation>
    <scope>NUCLEOTIDE SEQUENCE [LARGE SCALE GENOMIC DNA]</scope>
    <source>
        <strain evidence="3 4">SCRP333</strain>
    </source>
</reference>
<dbReference type="EMBL" id="QXFT01000877">
    <property type="protein sequence ID" value="KAE9333995.1"/>
    <property type="molecule type" value="Genomic_DNA"/>
</dbReference>
<evidence type="ECO:0000256" key="1">
    <source>
        <dbReference type="SAM" id="MobiDB-lite"/>
    </source>
</evidence>
<protein>
    <recommendedName>
        <fullName evidence="2">Retrovirus-related Pol polyprotein from transposon TNT 1-94-like beta-barrel domain-containing protein</fullName>
    </recommendedName>
</protein>
<name>A0A6A4F7Q8_9STRA</name>
<feature type="domain" description="Retrovirus-related Pol polyprotein from transposon TNT 1-94-like beta-barrel" evidence="2">
    <location>
        <begin position="377"/>
        <end position="458"/>
    </location>
</feature>
<organism evidence="3 4">
    <name type="scientific">Phytophthora rubi</name>
    <dbReference type="NCBI Taxonomy" id="129364"/>
    <lineage>
        <taxon>Eukaryota</taxon>
        <taxon>Sar</taxon>
        <taxon>Stramenopiles</taxon>
        <taxon>Oomycota</taxon>
        <taxon>Peronosporomycetes</taxon>
        <taxon>Peronosporales</taxon>
        <taxon>Peronosporaceae</taxon>
        <taxon>Phytophthora</taxon>
    </lineage>
</organism>
<comment type="caution">
    <text evidence="3">The sequence shown here is derived from an EMBL/GenBank/DDBJ whole genome shotgun (WGS) entry which is preliminary data.</text>
</comment>
<gene>
    <name evidence="3" type="ORF">PR003_g13737</name>
</gene>
<dbReference type="InterPro" id="IPR054722">
    <property type="entry name" value="PolX-like_BBD"/>
</dbReference>
<feature type="region of interest" description="Disordered" evidence="1">
    <location>
        <begin position="1"/>
        <end position="59"/>
    </location>
</feature>
<accession>A0A6A4F7Q8</accession>
<evidence type="ECO:0000313" key="4">
    <source>
        <dbReference type="Proteomes" id="UP000434957"/>
    </source>
</evidence>
<evidence type="ECO:0000313" key="3">
    <source>
        <dbReference type="EMBL" id="KAE9333995.1"/>
    </source>
</evidence>
<dbReference type="AlphaFoldDB" id="A0A6A4F7Q8"/>
<dbReference type="Proteomes" id="UP000434957">
    <property type="component" value="Unassembled WGS sequence"/>
</dbReference>
<proteinExistence type="predicted"/>
<feature type="compositionally biased region" description="Low complexity" evidence="1">
    <location>
        <begin position="160"/>
        <end position="173"/>
    </location>
</feature>
<sequence>MCPSDHGDSSRPSAPAPIPDSEDQLSAVQDPFAPFEEARSNVSASDAHERVSRPSASSDRLDRLERLLDGMARQFADQQLQVQAQVREVVQVQRGFATSSEFSAGESIFGDYMRRQDHDLDRRMRPASLEEPVDHWGGVQQVAHAQQQPPMQPTPLGTRPSGASGPAGLSGPTGPMPGKEIYPGVDPDFMSWGQKFLTRLRAAQAMSGGGNWTEDFLVLAISGKLGGPALAFYDKMQLMLMAGSGTVTHMLDRMLGFYSTKTPVTKAMELMFEPKPADKTWTEYFQYLVNVAEKSGCPGAFVLQCVCDSATSDTKKTMLTNLDKDRPDAMRHAWELVAFAVEYDSADCPSGPGSGGEKVSLAVGRADKSSSGTGESWILDRGSSVHLVSDSSLLRDAERCSDTCAAANGSPLNVTCKGTPVIRTVVDGVIVEVNLTNVYFCKEVTSNIISYASLEEKGAYLVRRGDMTYVANASSRFNVRDGYYWLTASAAAVDVNA</sequence>
<dbReference type="Pfam" id="PF22936">
    <property type="entry name" value="Pol_BBD"/>
    <property type="match status" value="1"/>
</dbReference>
<evidence type="ECO:0000259" key="2">
    <source>
        <dbReference type="Pfam" id="PF22936"/>
    </source>
</evidence>
<keyword evidence="4" id="KW-1185">Reference proteome</keyword>
<feature type="region of interest" description="Disordered" evidence="1">
    <location>
        <begin position="142"/>
        <end position="179"/>
    </location>
</feature>